<sequence length="160" mass="16879">MIHTSATVRAFGQKCCQAYITAIEALRKFDLKAFAVTIVQWVKQNPRQATFIMVCFVVSMLLVATMPLILGVVGFTPVGIAAGTIAAGIQASIGNVAAGSLFAFLTSAGMGGAAAPILGVFAPAASAGVMCLGKWLYDLVKNKIDEHKKRQEEMALMKRG</sequence>
<dbReference type="Proteomes" id="UP000799779">
    <property type="component" value="Unassembled WGS sequence"/>
</dbReference>
<gene>
    <name evidence="7" type="ORF">P154DRAFT_438712</name>
</gene>
<name>A0A6A5WAD4_9PLEO</name>
<comment type="similarity">
    <text evidence="2">Belongs to the IFI6/IFI27 family.</text>
</comment>
<keyword evidence="3 6" id="KW-0812">Transmembrane</keyword>
<protein>
    <submittedName>
        <fullName evidence="7">Uncharacterized protein</fullName>
    </submittedName>
</protein>
<organism evidence="7 8">
    <name type="scientific">Amniculicola lignicola CBS 123094</name>
    <dbReference type="NCBI Taxonomy" id="1392246"/>
    <lineage>
        <taxon>Eukaryota</taxon>
        <taxon>Fungi</taxon>
        <taxon>Dikarya</taxon>
        <taxon>Ascomycota</taxon>
        <taxon>Pezizomycotina</taxon>
        <taxon>Dothideomycetes</taxon>
        <taxon>Pleosporomycetidae</taxon>
        <taxon>Pleosporales</taxon>
        <taxon>Amniculicolaceae</taxon>
        <taxon>Amniculicola</taxon>
    </lineage>
</organism>
<dbReference type="EMBL" id="ML977602">
    <property type="protein sequence ID" value="KAF1998632.1"/>
    <property type="molecule type" value="Genomic_DNA"/>
</dbReference>
<dbReference type="Pfam" id="PF06140">
    <property type="entry name" value="Ifi-6-16"/>
    <property type="match status" value="1"/>
</dbReference>
<dbReference type="AlphaFoldDB" id="A0A6A5WAD4"/>
<evidence type="ECO:0000256" key="3">
    <source>
        <dbReference type="ARBA" id="ARBA00022692"/>
    </source>
</evidence>
<proteinExistence type="inferred from homology"/>
<keyword evidence="5 6" id="KW-0472">Membrane</keyword>
<keyword evidence="4 6" id="KW-1133">Transmembrane helix</keyword>
<evidence type="ECO:0000256" key="4">
    <source>
        <dbReference type="ARBA" id="ARBA00022989"/>
    </source>
</evidence>
<evidence type="ECO:0000313" key="7">
    <source>
        <dbReference type="EMBL" id="KAF1998632.1"/>
    </source>
</evidence>
<dbReference type="PANTHER" id="PTHR16932">
    <property type="entry name" value="INTERFERON ALPHA-INDUCIBLE PROTEIN 27"/>
    <property type="match status" value="1"/>
</dbReference>
<evidence type="ECO:0000256" key="5">
    <source>
        <dbReference type="ARBA" id="ARBA00023136"/>
    </source>
</evidence>
<evidence type="ECO:0000256" key="6">
    <source>
        <dbReference type="SAM" id="Phobius"/>
    </source>
</evidence>
<dbReference type="InterPro" id="IPR038213">
    <property type="entry name" value="IFI6/IFI27-like_sf"/>
</dbReference>
<accession>A0A6A5WAD4</accession>
<feature type="transmembrane region" description="Helical" evidence="6">
    <location>
        <begin position="80"/>
        <end position="105"/>
    </location>
</feature>
<feature type="transmembrane region" description="Helical" evidence="6">
    <location>
        <begin position="117"/>
        <end position="137"/>
    </location>
</feature>
<dbReference type="OrthoDB" id="440424at2759"/>
<dbReference type="PANTHER" id="PTHR16932:SF18">
    <property type="entry name" value="INTERFERON, ALPHA-INDUCIBLE PROTEIN 27-LIKE 2"/>
    <property type="match status" value="1"/>
</dbReference>
<feature type="transmembrane region" description="Helical" evidence="6">
    <location>
        <begin position="51"/>
        <end position="74"/>
    </location>
</feature>
<dbReference type="GO" id="GO:0016020">
    <property type="term" value="C:membrane"/>
    <property type="evidence" value="ECO:0007669"/>
    <property type="project" value="UniProtKB-SubCell"/>
</dbReference>
<evidence type="ECO:0000256" key="2">
    <source>
        <dbReference type="ARBA" id="ARBA00007262"/>
    </source>
</evidence>
<dbReference type="Gene3D" id="6.10.110.10">
    <property type="match status" value="1"/>
</dbReference>
<comment type="subcellular location">
    <subcellularLocation>
        <location evidence="1">Membrane</location>
        <topology evidence="1">Multi-pass membrane protein</topology>
    </subcellularLocation>
</comment>
<evidence type="ECO:0000313" key="8">
    <source>
        <dbReference type="Proteomes" id="UP000799779"/>
    </source>
</evidence>
<evidence type="ECO:0000256" key="1">
    <source>
        <dbReference type="ARBA" id="ARBA00004141"/>
    </source>
</evidence>
<keyword evidence="8" id="KW-1185">Reference proteome</keyword>
<dbReference type="InterPro" id="IPR009311">
    <property type="entry name" value="IFI6/IFI27-like"/>
</dbReference>
<reference evidence="7" key="1">
    <citation type="journal article" date="2020" name="Stud. Mycol.">
        <title>101 Dothideomycetes genomes: a test case for predicting lifestyles and emergence of pathogens.</title>
        <authorList>
            <person name="Haridas S."/>
            <person name="Albert R."/>
            <person name="Binder M."/>
            <person name="Bloem J."/>
            <person name="Labutti K."/>
            <person name="Salamov A."/>
            <person name="Andreopoulos B."/>
            <person name="Baker S."/>
            <person name="Barry K."/>
            <person name="Bills G."/>
            <person name="Bluhm B."/>
            <person name="Cannon C."/>
            <person name="Castanera R."/>
            <person name="Culley D."/>
            <person name="Daum C."/>
            <person name="Ezra D."/>
            <person name="Gonzalez J."/>
            <person name="Henrissat B."/>
            <person name="Kuo A."/>
            <person name="Liang C."/>
            <person name="Lipzen A."/>
            <person name="Lutzoni F."/>
            <person name="Magnuson J."/>
            <person name="Mondo S."/>
            <person name="Nolan M."/>
            <person name="Ohm R."/>
            <person name="Pangilinan J."/>
            <person name="Park H.-J."/>
            <person name="Ramirez L."/>
            <person name="Alfaro M."/>
            <person name="Sun H."/>
            <person name="Tritt A."/>
            <person name="Yoshinaga Y."/>
            <person name="Zwiers L.-H."/>
            <person name="Turgeon B."/>
            <person name="Goodwin S."/>
            <person name="Spatafora J."/>
            <person name="Crous P."/>
            <person name="Grigoriev I."/>
        </authorList>
    </citation>
    <scope>NUCLEOTIDE SEQUENCE</scope>
    <source>
        <strain evidence="7">CBS 123094</strain>
    </source>
</reference>